<comment type="caution">
    <text evidence="8">The sequence shown here is derived from an EMBL/GenBank/DDBJ whole genome shotgun (WGS) entry which is preliminary data.</text>
</comment>
<dbReference type="Pfam" id="PF22580">
    <property type="entry name" value="KYNU_C"/>
    <property type="match status" value="1"/>
</dbReference>
<dbReference type="EC" id="3.7.1.3" evidence="5 6"/>
<feature type="binding site" evidence="5">
    <location>
        <position position="345"/>
    </location>
    <ligand>
        <name>pyridoxal 5'-phosphate</name>
        <dbReference type="ChEBI" id="CHEBI:597326"/>
    </ligand>
</feature>
<dbReference type="PANTHER" id="PTHR14084:SF2">
    <property type="entry name" value="KYNURENINASE 2"/>
    <property type="match status" value="1"/>
</dbReference>
<keyword evidence="4 5" id="KW-0663">Pyridoxal phosphate</keyword>
<evidence type="ECO:0000256" key="4">
    <source>
        <dbReference type="ARBA" id="ARBA00022898"/>
    </source>
</evidence>
<dbReference type="InterPro" id="IPR015424">
    <property type="entry name" value="PyrdxlP-dep_Trfase"/>
</dbReference>
<evidence type="ECO:0000256" key="2">
    <source>
        <dbReference type="ARBA" id="ARBA00022642"/>
    </source>
</evidence>
<gene>
    <name evidence="5" type="primary">BNA5</name>
    <name evidence="8" type="ORF">HYALB_00005073</name>
</gene>
<evidence type="ECO:0000256" key="6">
    <source>
        <dbReference type="PIRNR" id="PIRNR038800"/>
    </source>
</evidence>
<name>A0A9N9LRF6_9HELO</name>
<dbReference type="FunFam" id="3.40.640.10:FF:000031">
    <property type="entry name" value="Kynureninase"/>
    <property type="match status" value="1"/>
</dbReference>
<comment type="subcellular location">
    <subcellularLocation>
        <location evidence="5 6">Cytoplasm</location>
    </subcellularLocation>
</comment>
<feature type="binding site" evidence="5">
    <location>
        <position position="140"/>
    </location>
    <ligand>
        <name>pyridoxal 5'-phosphate</name>
        <dbReference type="ChEBI" id="CHEBI:597326"/>
    </ligand>
</feature>
<feature type="binding site" evidence="5">
    <location>
        <position position="255"/>
    </location>
    <ligand>
        <name>pyridoxal 5'-phosphate</name>
        <dbReference type="ChEBI" id="CHEBI:597326"/>
    </ligand>
</feature>
<dbReference type="GO" id="GO:0043420">
    <property type="term" value="P:anthranilate metabolic process"/>
    <property type="evidence" value="ECO:0007669"/>
    <property type="project" value="UniProtKB-UniRule"/>
</dbReference>
<comment type="catalytic activity">
    <reaction evidence="5 6">
        <text>L-kynurenine + H2O = anthranilate + L-alanine + H(+)</text>
        <dbReference type="Rhea" id="RHEA:16813"/>
        <dbReference type="ChEBI" id="CHEBI:15377"/>
        <dbReference type="ChEBI" id="CHEBI:15378"/>
        <dbReference type="ChEBI" id="CHEBI:16567"/>
        <dbReference type="ChEBI" id="CHEBI:57959"/>
        <dbReference type="ChEBI" id="CHEBI:57972"/>
        <dbReference type="EC" id="3.7.1.3"/>
    </reaction>
</comment>
<comment type="caution">
    <text evidence="5">Lacks conserved residue(s) required for the propagation of feature annotation.</text>
</comment>
<comment type="subunit">
    <text evidence="5 6">Homodimer.</text>
</comment>
<feature type="region of interest" description="Disordered" evidence="7">
    <location>
        <begin position="1"/>
        <end position="33"/>
    </location>
</feature>
<evidence type="ECO:0000256" key="5">
    <source>
        <dbReference type="HAMAP-Rule" id="MF_03017"/>
    </source>
</evidence>
<sequence length="470" mass="51631">MGSLAESQRSLKPTFPAEANTLEFAQSQDAKDPLRSYREKFIVSSKANTKTESVVKPETQSDDPCIYFCGNSLGLQPRAVSEYIAIHLNTWGTIGVHGHFRDLEGSPLTQWQLLAEHASKLQAPIVGAIPSEVATMGSLTMNLHLLMGSFYLPTATKYKVILDWKAFPSDHYAIESQIRSHGFDPEESMVMIRPKEGEYEVSTESILALIDEHASTTALVLLPGIQYYTGQFFDIKTITAHAQSKGLLIGWDLAHAAGNVPLQLHDWNVDFAAWCTYKYMNAGPGSIAGLYVHERHGKVEYPADGSAPSFRPRLSGWYGGDQVGRFNMDNKFRPSPGASGYQVSNPSVIDLTSLCAALSVHEGITMADLRAKSLHLTAYLEHLLLSTGSTSDPAFKIITPSDPAARGTQLSVMLLKPGRLDILSSMLEHAGIVADKRKPDVIRVAPVPLYNTYEEVWKFVQIFNKACSSV</sequence>
<dbReference type="GO" id="GO:0030429">
    <property type="term" value="F:kynureninase activity"/>
    <property type="evidence" value="ECO:0007669"/>
    <property type="project" value="UniProtKB-UniRule"/>
</dbReference>
<dbReference type="InterPro" id="IPR015422">
    <property type="entry name" value="PyrdxlP-dep_Trfase_small"/>
</dbReference>
<protein>
    <recommendedName>
        <fullName evidence="5 6">Kynureninase</fullName>
        <ecNumber evidence="5 6">3.7.1.3</ecNumber>
    </recommendedName>
    <alternativeName>
        <fullName evidence="5">Biosynthesis of nicotinic acid protein 5</fullName>
    </alternativeName>
    <alternativeName>
        <fullName evidence="5">L-kynurenine hydrolase</fullName>
    </alternativeName>
</protein>
<dbReference type="SUPFAM" id="SSF53383">
    <property type="entry name" value="PLP-dependent transferases"/>
    <property type="match status" value="1"/>
</dbReference>
<evidence type="ECO:0000256" key="7">
    <source>
        <dbReference type="SAM" id="MobiDB-lite"/>
    </source>
</evidence>
<dbReference type="AlphaFoldDB" id="A0A9N9LRF6"/>
<dbReference type="InterPro" id="IPR015421">
    <property type="entry name" value="PyrdxlP-dep_Trfase_major"/>
</dbReference>
<keyword evidence="9" id="KW-1185">Reference proteome</keyword>
<feature type="binding site" evidence="5">
    <location>
        <position position="277"/>
    </location>
    <ligand>
        <name>pyridoxal 5'-phosphate</name>
        <dbReference type="ChEBI" id="CHEBI:597326"/>
    </ligand>
</feature>
<feature type="binding site" evidence="5">
    <location>
        <position position="317"/>
    </location>
    <ligand>
        <name>pyridoxal 5'-phosphate</name>
        <dbReference type="ChEBI" id="CHEBI:597326"/>
    </ligand>
</feature>
<keyword evidence="1 5" id="KW-0963">Cytoplasm</keyword>
<feature type="modified residue" description="N6-(pyridoxal phosphate)lysine" evidence="5">
    <location>
        <position position="278"/>
    </location>
</feature>
<dbReference type="OrthoDB" id="5978656at2759"/>
<dbReference type="Gene3D" id="3.40.640.10">
    <property type="entry name" value="Type I PLP-dependent aspartate aminotransferase-like (Major domain)"/>
    <property type="match status" value="1"/>
</dbReference>
<dbReference type="Gene3D" id="3.90.1150.10">
    <property type="entry name" value="Aspartate Aminotransferase, domain 1"/>
    <property type="match status" value="1"/>
</dbReference>
<feature type="binding site" evidence="5">
    <location>
        <position position="252"/>
    </location>
    <ligand>
        <name>pyridoxal 5'-phosphate</name>
        <dbReference type="ChEBI" id="CHEBI:597326"/>
    </ligand>
</feature>
<dbReference type="EMBL" id="CAJVRM010000262">
    <property type="protein sequence ID" value="CAG8978498.1"/>
    <property type="molecule type" value="Genomic_DNA"/>
</dbReference>
<dbReference type="NCBIfam" id="TIGR01814">
    <property type="entry name" value="kynureninase"/>
    <property type="match status" value="1"/>
</dbReference>
<dbReference type="PIRSF" id="PIRSF038800">
    <property type="entry name" value="KYNU"/>
    <property type="match status" value="1"/>
</dbReference>
<keyword evidence="2 5" id="KW-0662">Pyridine nucleotide biosynthesis</keyword>
<comment type="pathway">
    <text evidence="5 6">Cofactor biosynthesis; NAD(+) biosynthesis; quinolinate from L-kynurenine: step 2/3.</text>
</comment>
<evidence type="ECO:0000313" key="8">
    <source>
        <dbReference type="EMBL" id="CAG8978498.1"/>
    </source>
</evidence>
<dbReference type="GO" id="GO:0019441">
    <property type="term" value="P:L-tryptophan catabolic process to kynurenine"/>
    <property type="evidence" value="ECO:0007669"/>
    <property type="project" value="TreeGrafter"/>
</dbReference>
<keyword evidence="3 5" id="KW-0378">Hydrolase</keyword>
<feature type="compositionally biased region" description="Polar residues" evidence="7">
    <location>
        <begin position="1"/>
        <end position="11"/>
    </location>
</feature>
<accession>A0A9N9LRF6</accession>
<dbReference type="GO" id="GO:0019805">
    <property type="term" value="P:quinolinate biosynthetic process"/>
    <property type="evidence" value="ECO:0007669"/>
    <property type="project" value="UniProtKB-UniRule"/>
</dbReference>
<proteinExistence type="inferred from homology"/>
<dbReference type="GO" id="GO:0005737">
    <property type="term" value="C:cytoplasm"/>
    <property type="evidence" value="ECO:0007669"/>
    <property type="project" value="UniProtKB-SubCell"/>
</dbReference>
<evidence type="ECO:0000256" key="1">
    <source>
        <dbReference type="ARBA" id="ARBA00022490"/>
    </source>
</evidence>
<reference evidence="8" key="1">
    <citation type="submission" date="2021-07" db="EMBL/GenBank/DDBJ databases">
        <authorList>
            <person name="Durling M."/>
        </authorList>
    </citation>
    <scope>NUCLEOTIDE SEQUENCE</scope>
</reference>
<dbReference type="GO" id="GO:0030170">
    <property type="term" value="F:pyridoxal phosphate binding"/>
    <property type="evidence" value="ECO:0007669"/>
    <property type="project" value="UniProtKB-UniRule"/>
</dbReference>
<dbReference type="GO" id="GO:0097053">
    <property type="term" value="P:L-kynurenine catabolic process"/>
    <property type="evidence" value="ECO:0007669"/>
    <property type="project" value="UniProtKB-UniRule"/>
</dbReference>
<dbReference type="InterPro" id="IPR010111">
    <property type="entry name" value="Kynureninase"/>
</dbReference>
<comment type="similarity">
    <text evidence="5 6">Belongs to the kynureninase family.</text>
</comment>
<dbReference type="HAMAP" id="MF_01970">
    <property type="entry name" value="Kynureninase"/>
    <property type="match status" value="1"/>
</dbReference>
<dbReference type="GO" id="GO:0034354">
    <property type="term" value="P:'de novo' NAD+ biosynthetic process from L-tryptophan"/>
    <property type="evidence" value="ECO:0007669"/>
    <property type="project" value="UniProtKB-UniRule"/>
</dbReference>
<dbReference type="Proteomes" id="UP000701801">
    <property type="component" value="Unassembled WGS sequence"/>
</dbReference>
<dbReference type="PANTHER" id="PTHR14084">
    <property type="entry name" value="KYNURENINASE"/>
    <property type="match status" value="1"/>
</dbReference>
<feature type="binding site" evidence="5">
    <location>
        <begin position="167"/>
        <end position="170"/>
    </location>
    <ligand>
        <name>pyridoxal 5'-phosphate</name>
        <dbReference type="ChEBI" id="CHEBI:597326"/>
    </ligand>
</feature>
<evidence type="ECO:0000256" key="3">
    <source>
        <dbReference type="ARBA" id="ARBA00022801"/>
    </source>
</evidence>
<evidence type="ECO:0000313" key="9">
    <source>
        <dbReference type="Proteomes" id="UP000701801"/>
    </source>
</evidence>
<feature type="binding site" evidence="5">
    <location>
        <position position="139"/>
    </location>
    <ligand>
        <name>pyridoxal 5'-phosphate</name>
        <dbReference type="ChEBI" id="CHEBI:597326"/>
    </ligand>
</feature>
<comment type="pathway">
    <text evidence="5 6">Amino-acid degradation; L-kynurenine degradation; L-alanine and anthranilate from L-kynurenine: step 1/1.</text>
</comment>
<comment type="function">
    <text evidence="5 6">Catalyzes the cleavage of L-kynurenine (L-Kyn) and L-3-hydroxykynurenine (L-3OHKyn) into anthranilic acid (AA) and 3-hydroxyanthranilic acid (3-OHAA), respectively.</text>
</comment>
<comment type="cofactor">
    <cofactor evidence="5 6">
        <name>pyridoxal 5'-phosphate</name>
        <dbReference type="ChEBI" id="CHEBI:597326"/>
    </cofactor>
</comment>
<organism evidence="8 9">
    <name type="scientific">Hymenoscyphus albidus</name>
    <dbReference type="NCBI Taxonomy" id="595503"/>
    <lineage>
        <taxon>Eukaryota</taxon>
        <taxon>Fungi</taxon>
        <taxon>Dikarya</taxon>
        <taxon>Ascomycota</taxon>
        <taxon>Pezizomycotina</taxon>
        <taxon>Leotiomycetes</taxon>
        <taxon>Helotiales</taxon>
        <taxon>Helotiaceae</taxon>
        <taxon>Hymenoscyphus</taxon>
    </lineage>
</organism>
<comment type="catalytic activity">
    <reaction evidence="6">
        <text>3-hydroxy-L-kynurenine + H2O = 3-hydroxyanthranilate + L-alanine + H(+)</text>
        <dbReference type="Rhea" id="RHEA:25143"/>
        <dbReference type="ChEBI" id="CHEBI:15377"/>
        <dbReference type="ChEBI" id="CHEBI:15378"/>
        <dbReference type="ChEBI" id="CHEBI:36559"/>
        <dbReference type="ChEBI" id="CHEBI:57972"/>
        <dbReference type="ChEBI" id="CHEBI:58125"/>
        <dbReference type="EC" id="3.7.1.3"/>
    </reaction>
</comment>